<dbReference type="OrthoDB" id="468786at2759"/>
<evidence type="ECO:0000313" key="2">
    <source>
        <dbReference type="Proteomes" id="UP000541610"/>
    </source>
</evidence>
<reference evidence="1 2" key="1">
    <citation type="submission" date="2020-04" db="EMBL/GenBank/DDBJ databases">
        <title>Perkinsus olseni comparative genomics.</title>
        <authorList>
            <person name="Bogema D.R."/>
        </authorList>
    </citation>
    <scope>NUCLEOTIDE SEQUENCE [LARGE SCALE GENOMIC DNA]</scope>
    <source>
        <strain evidence="1">00978-12</strain>
    </source>
</reference>
<sequence length="161" mass="17453">MALKELADVWWLRRRDVRQKLMSRVKRHASRDLVGGAKKMSSSVCKVRLPDGKEVTESVLNLCPAGVCRLHDRVLISSSVKNELGDLRAGVNVGMTVIGADSESLQYSGNMLLDPIVAEDSATDDSGSTFLVTNASSTEVFKDCGVSSSAPSSIWERQITP</sequence>
<name>A0A7J6N670_PEROL</name>
<dbReference type="Proteomes" id="UP000541610">
    <property type="component" value="Unassembled WGS sequence"/>
</dbReference>
<evidence type="ECO:0000313" key="1">
    <source>
        <dbReference type="EMBL" id="KAF4679422.1"/>
    </source>
</evidence>
<dbReference type="EMBL" id="JABANP010000738">
    <property type="protein sequence ID" value="KAF4679422.1"/>
    <property type="molecule type" value="Genomic_DNA"/>
</dbReference>
<organism evidence="1 2">
    <name type="scientific">Perkinsus olseni</name>
    <name type="common">Perkinsus atlanticus</name>
    <dbReference type="NCBI Taxonomy" id="32597"/>
    <lineage>
        <taxon>Eukaryota</taxon>
        <taxon>Sar</taxon>
        <taxon>Alveolata</taxon>
        <taxon>Perkinsozoa</taxon>
        <taxon>Perkinsea</taxon>
        <taxon>Perkinsida</taxon>
        <taxon>Perkinsidae</taxon>
        <taxon>Perkinsus</taxon>
    </lineage>
</organism>
<proteinExistence type="predicted"/>
<accession>A0A7J6N670</accession>
<dbReference type="AlphaFoldDB" id="A0A7J6N670"/>
<gene>
    <name evidence="1" type="ORF">FOZ60_015071</name>
</gene>
<comment type="caution">
    <text evidence="1">The sequence shown here is derived from an EMBL/GenBank/DDBJ whole genome shotgun (WGS) entry which is preliminary data.</text>
</comment>
<protein>
    <submittedName>
        <fullName evidence="1">Uncharacterized protein</fullName>
    </submittedName>
</protein>